<name>A0A5C6YYN6_9FLAO</name>
<accession>A0A5C6YYN6</accession>
<dbReference type="CDD" id="cd11685">
    <property type="entry name" value="UEV_TSG101-like"/>
    <property type="match status" value="1"/>
</dbReference>
<dbReference type="SUPFAM" id="SSF54495">
    <property type="entry name" value="UBC-like"/>
    <property type="match status" value="1"/>
</dbReference>
<dbReference type="Proteomes" id="UP000321497">
    <property type="component" value="Unassembled WGS sequence"/>
</dbReference>
<dbReference type="EMBL" id="VORT01000007">
    <property type="protein sequence ID" value="TXD72746.1"/>
    <property type="molecule type" value="Genomic_DNA"/>
</dbReference>
<sequence length="221" mass="26042">MFLFIVVTLLDKHIKEFLELYHNFRLVDSNRKHIATLQGTITIVDENNQIWSDYDIRIEISHAYPYTIPSIYEESKLIERDWEFHISKEGKCCLDIHHSMLLKRRKGISLINFYQNVIYPFFANHQYKVNEGSYANGEYKHFEKGIIQYYEEELDLTDRDYILKLIDSAILGTKYARNNTCTICGSPKFKKCCLPKINKLTLFGKDQLKTDYGIFASLSIN</sequence>
<dbReference type="InterPro" id="IPR016135">
    <property type="entry name" value="UBQ-conjugating_enzyme/RWD"/>
</dbReference>
<keyword evidence="2" id="KW-1185">Reference proteome</keyword>
<evidence type="ECO:0000313" key="2">
    <source>
        <dbReference type="Proteomes" id="UP000321497"/>
    </source>
</evidence>
<reference evidence="1 2" key="1">
    <citation type="submission" date="2019-08" db="EMBL/GenBank/DDBJ databases">
        <title>Genome of Aequorivita antarctica SW49 (type strain).</title>
        <authorList>
            <person name="Bowman J.P."/>
        </authorList>
    </citation>
    <scope>NUCLEOTIDE SEQUENCE [LARGE SCALE GENOMIC DNA]</scope>
    <source>
        <strain evidence="1 2">SW49</strain>
    </source>
</reference>
<proteinExistence type="predicted"/>
<protein>
    <submittedName>
        <fullName evidence="1">Uncharacterized protein</fullName>
    </submittedName>
</protein>
<dbReference type="AlphaFoldDB" id="A0A5C6YYN6"/>
<evidence type="ECO:0000313" key="1">
    <source>
        <dbReference type="EMBL" id="TXD72746.1"/>
    </source>
</evidence>
<gene>
    <name evidence="1" type="ORF">ESU54_11020</name>
</gene>
<comment type="caution">
    <text evidence="1">The sequence shown here is derived from an EMBL/GenBank/DDBJ whole genome shotgun (WGS) entry which is preliminary data.</text>
</comment>
<organism evidence="1 2">
    <name type="scientific">Aequorivita antarctica</name>
    <dbReference type="NCBI Taxonomy" id="153266"/>
    <lineage>
        <taxon>Bacteria</taxon>
        <taxon>Pseudomonadati</taxon>
        <taxon>Bacteroidota</taxon>
        <taxon>Flavobacteriia</taxon>
        <taxon>Flavobacteriales</taxon>
        <taxon>Flavobacteriaceae</taxon>
        <taxon>Aequorivita</taxon>
    </lineage>
</organism>